<evidence type="ECO:0000256" key="2">
    <source>
        <dbReference type="ARBA" id="ARBA00012185"/>
    </source>
</evidence>
<dbReference type="EMBL" id="LAZR01017336">
    <property type="protein sequence ID" value="KKM00847.1"/>
    <property type="molecule type" value="Genomic_DNA"/>
</dbReference>
<comment type="catalytic activity">
    <reaction evidence="8">
        <text>a 2'-deoxycytidine in DNA + S-adenosyl-L-methionine = an N(4)-methyl-2'-deoxycytidine in DNA + S-adenosyl-L-homocysteine + H(+)</text>
        <dbReference type="Rhea" id="RHEA:16857"/>
        <dbReference type="Rhea" id="RHEA-COMP:11369"/>
        <dbReference type="Rhea" id="RHEA-COMP:13674"/>
        <dbReference type="ChEBI" id="CHEBI:15378"/>
        <dbReference type="ChEBI" id="CHEBI:57856"/>
        <dbReference type="ChEBI" id="CHEBI:59789"/>
        <dbReference type="ChEBI" id="CHEBI:85452"/>
        <dbReference type="ChEBI" id="CHEBI:137933"/>
        <dbReference type="EC" id="2.1.1.113"/>
    </reaction>
</comment>
<evidence type="ECO:0000256" key="6">
    <source>
        <dbReference type="ARBA" id="ARBA00022747"/>
    </source>
</evidence>
<dbReference type="PROSITE" id="PS00093">
    <property type="entry name" value="N4_MTASE"/>
    <property type="match status" value="1"/>
</dbReference>
<dbReference type="PRINTS" id="PR00508">
    <property type="entry name" value="S21N4MTFRASE"/>
</dbReference>
<evidence type="ECO:0000256" key="9">
    <source>
        <dbReference type="SAM" id="MobiDB-lite"/>
    </source>
</evidence>
<dbReference type="Pfam" id="PF01555">
    <property type="entry name" value="N6_N4_Mtase"/>
    <property type="match status" value="1"/>
</dbReference>
<name>A0A0F9HCK7_9ZZZZ</name>
<feature type="compositionally biased region" description="Basic and acidic residues" evidence="9">
    <location>
        <begin position="333"/>
        <end position="342"/>
    </location>
</feature>
<keyword evidence="4" id="KW-0808">Transferase</keyword>
<dbReference type="GO" id="GO:0003677">
    <property type="term" value="F:DNA binding"/>
    <property type="evidence" value="ECO:0007669"/>
    <property type="project" value="UniProtKB-KW"/>
</dbReference>
<evidence type="ECO:0000256" key="8">
    <source>
        <dbReference type="ARBA" id="ARBA00049120"/>
    </source>
</evidence>
<feature type="region of interest" description="Disordered" evidence="9">
    <location>
        <begin position="161"/>
        <end position="207"/>
    </location>
</feature>
<keyword evidence="5" id="KW-0949">S-adenosyl-L-methionine</keyword>
<reference evidence="11" key="1">
    <citation type="journal article" date="2015" name="Nature">
        <title>Complex archaea that bridge the gap between prokaryotes and eukaryotes.</title>
        <authorList>
            <person name="Spang A."/>
            <person name="Saw J.H."/>
            <person name="Jorgensen S.L."/>
            <person name="Zaremba-Niedzwiedzka K."/>
            <person name="Martijn J."/>
            <person name="Lind A.E."/>
            <person name="van Eijk R."/>
            <person name="Schleper C."/>
            <person name="Guy L."/>
            <person name="Ettema T.J."/>
        </authorList>
    </citation>
    <scope>NUCLEOTIDE SEQUENCE</scope>
</reference>
<comment type="similarity">
    <text evidence="1">Belongs to the N(4)/N(6)-methyltransferase family. N(4) subfamily.</text>
</comment>
<dbReference type="GO" id="GO:0032259">
    <property type="term" value="P:methylation"/>
    <property type="evidence" value="ECO:0007669"/>
    <property type="project" value="UniProtKB-KW"/>
</dbReference>
<dbReference type="AlphaFoldDB" id="A0A0F9HCK7"/>
<dbReference type="Gene3D" id="3.40.50.150">
    <property type="entry name" value="Vaccinia Virus protein VP39"/>
    <property type="match status" value="1"/>
</dbReference>
<evidence type="ECO:0000259" key="10">
    <source>
        <dbReference type="Pfam" id="PF01555"/>
    </source>
</evidence>
<evidence type="ECO:0000256" key="1">
    <source>
        <dbReference type="ARBA" id="ARBA00010203"/>
    </source>
</evidence>
<keyword evidence="7" id="KW-0238">DNA-binding</keyword>
<dbReference type="GO" id="GO:0009307">
    <property type="term" value="P:DNA restriction-modification system"/>
    <property type="evidence" value="ECO:0007669"/>
    <property type="project" value="UniProtKB-KW"/>
</dbReference>
<feature type="region of interest" description="Disordered" evidence="9">
    <location>
        <begin position="283"/>
        <end position="358"/>
    </location>
</feature>
<proteinExistence type="inferred from homology"/>
<evidence type="ECO:0000256" key="7">
    <source>
        <dbReference type="ARBA" id="ARBA00023125"/>
    </source>
</evidence>
<evidence type="ECO:0000256" key="3">
    <source>
        <dbReference type="ARBA" id="ARBA00022603"/>
    </source>
</evidence>
<dbReference type="EC" id="2.1.1.113" evidence="2"/>
<dbReference type="GO" id="GO:0008170">
    <property type="term" value="F:N-methyltransferase activity"/>
    <property type="evidence" value="ECO:0007669"/>
    <property type="project" value="InterPro"/>
</dbReference>
<gene>
    <name evidence="11" type="ORF">LCGC14_1800360</name>
</gene>
<dbReference type="SUPFAM" id="SSF53335">
    <property type="entry name" value="S-adenosyl-L-methionine-dependent methyltransferases"/>
    <property type="match status" value="1"/>
</dbReference>
<dbReference type="InterPro" id="IPR017985">
    <property type="entry name" value="MeTrfase_CN4_CS"/>
</dbReference>
<protein>
    <recommendedName>
        <fullName evidence="2">site-specific DNA-methyltransferase (cytosine-N(4)-specific)</fullName>
        <ecNumber evidence="2">2.1.1.113</ecNumber>
    </recommendedName>
</protein>
<evidence type="ECO:0000313" key="11">
    <source>
        <dbReference type="EMBL" id="KKM00847.1"/>
    </source>
</evidence>
<dbReference type="InterPro" id="IPR001091">
    <property type="entry name" value="RM_Methyltransferase"/>
</dbReference>
<keyword evidence="6" id="KW-0680">Restriction system</keyword>
<keyword evidence="3" id="KW-0489">Methyltransferase</keyword>
<evidence type="ECO:0000256" key="4">
    <source>
        <dbReference type="ARBA" id="ARBA00022679"/>
    </source>
</evidence>
<feature type="domain" description="DNA methylase N-4/N-6" evidence="10">
    <location>
        <begin position="23"/>
        <end position="434"/>
    </location>
</feature>
<dbReference type="InterPro" id="IPR002941">
    <property type="entry name" value="DNA_methylase_N4/N6"/>
</dbReference>
<sequence length="449" mass="49635">MSRAALYVGDVLEVLRTLPDESVQCCVTSPPYWGLRSYGTPPQIWDGDDECEHSWGDDVRVLATNHVDQRRWQHTRNGRDEEQPLEKRVGWKRHSIGQGAWCQICGAWRGELGLEPTPQLYVEHLVRIFREVRRVLRPDATLWLNLGDCYATGAGKVGDHPGSGEQGSLWAGRPPKGATSSAGFRGQNSKHDLAKGNIGPMTQPNRLPIEGLKPKDLVMMPARIALALQADGWWVRSDIIWSKPNPMPESVRDRPTRSHEYVFLLSKSRRYFYDADAIAEPLVTNGQPNAPDAIKSPHGQGFSRRAQEGKVPSGWDTRAGGHREKKGRYASGNKERKSEPYRRSNVGSSIPWEDETGTRNARSVWTISTTPYPGAHFATFPPKLAERCIKAGSRPGDTVLDPFGGSGTTAAVATGLGRNAIHIDLNPEYTELAVQRIGPMLVDVKGVTA</sequence>
<dbReference type="GO" id="GO:0015667">
    <property type="term" value="F:site-specific DNA-methyltransferase (cytosine-N4-specific) activity"/>
    <property type="evidence" value="ECO:0007669"/>
    <property type="project" value="UniProtKB-EC"/>
</dbReference>
<dbReference type="InterPro" id="IPR029063">
    <property type="entry name" value="SAM-dependent_MTases_sf"/>
</dbReference>
<accession>A0A0F9HCK7</accession>
<evidence type="ECO:0000256" key="5">
    <source>
        <dbReference type="ARBA" id="ARBA00022691"/>
    </source>
</evidence>
<organism evidence="11">
    <name type="scientific">marine sediment metagenome</name>
    <dbReference type="NCBI Taxonomy" id="412755"/>
    <lineage>
        <taxon>unclassified sequences</taxon>
        <taxon>metagenomes</taxon>
        <taxon>ecological metagenomes</taxon>
    </lineage>
</organism>
<comment type="caution">
    <text evidence="11">The sequence shown here is derived from an EMBL/GenBank/DDBJ whole genome shotgun (WGS) entry which is preliminary data.</text>
</comment>